<dbReference type="EMBL" id="CP012034">
    <property type="protein sequence ID" value="AKP67587.1"/>
    <property type="molecule type" value="Genomic_DNA"/>
</dbReference>
<keyword evidence="2" id="KW-1185">Reference proteome</keyword>
<proteinExistence type="predicted"/>
<dbReference type="AlphaFoldDB" id="A0A0H4QI21"/>
<protein>
    <recommendedName>
        <fullName evidence="3">AbrB family transcriptional regulator</fullName>
    </recommendedName>
</protein>
<evidence type="ECO:0000313" key="2">
    <source>
        <dbReference type="Proteomes" id="UP000036106"/>
    </source>
</evidence>
<dbReference type="STRING" id="1007676.ABM34_08620"/>
<evidence type="ECO:0000313" key="1">
    <source>
        <dbReference type="EMBL" id="AKP67587.1"/>
    </source>
</evidence>
<sequence length="79" mass="9151">MTVKIIKHGTSLLMPVPSDFRIQENAEYEPRIESNGALTFVPVRTNIYEENKNYDFRSAMKKMGIPDNGYPVEKEQILF</sequence>
<evidence type="ECO:0008006" key="3">
    <source>
        <dbReference type="Google" id="ProtNLM"/>
    </source>
</evidence>
<gene>
    <name evidence="1" type="ORF">ABM34_08620</name>
</gene>
<reference evidence="2" key="1">
    <citation type="submission" date="2015-07" db="EMBL/GenBank/DDBJ databases">
        <title>Lactobacillus ginsenosidimutans/EMML 3141/ whole genome sequencing.</title>
        <authorList>
            <person name="Kim M.K."/>
            <person name="Im W.-T."/>
            <person name="Srinivasan S."/>
            <person name="Lee J.-J."/>
        </authorList>
    </citation>
    <scope>NUCLEOTIDE SEQUENCE [LARGE SCALE GENOMIC DNA]</scope>
    <source>
        <strain evidence="2">EMML 3041</strain>
    </source>
</reference>
<dbReference type="Proteomes" id="UP000036106">
    <property type="component" value="Chromosome"/>
</dbReference>
<organism evidence="1 2">
    <name type="scientific">Companilactobacillus ginsenosidimutans</name>
    <dbReference type="NCBI Taxonomy" id="1007676"/>
    <lineage>
        <taxon>Bacteria</taxon>
        <taxon>Bacillati</taxon>
        <taxon>Bacillota</taxon>
        <taxon>Bacilli</taxon>
        <taxon>Lactobacillales</taxon>
        <taxon>Lactobacillaceae</taxon>
        <taxon>Companilactobacillus</taxon>
    </lineage>
</organism>
<dbReference type="RefSeq" id="WP_048705020.1">
    <property type="nucleotide sequence ID" value="NZ_CP012034.1"/>
</dbReference>
<dbReference type="PATRIC" id="fig|1007676.4.peg.1740"/>
<dbReference type="OrthoDB" id="71707at2"/>
<name>A0A0H4QI21_9LACO</name>
<accession>A0A0H4QI21</accession>
<dbReference type="KEGG" id="lgn:ABM34_08620"/>